<evidence type="ECO:0000256" key="1">
    <source>
        <dbReference type="ARBA" id="ARBA00022669"/>
    </source>
</evidence>
<reference evidence="9" key="1">
    <citation type="submission" date="2025-08" db="UniProtKB">
        <authorList>
            <consortium name="RefSeq"/>
        </authorList>
    </citation>
    <scope>IDENTIFICATION</scope>
    <source>
        <tissue evidence="9">Whole organism</tissue>
    </source>
</reference>
<evidence type="ECO:0000256" key="4">
    <source>
        <dbReference type="ARBA" id="ARBA00023157"/>
    </source>
</evidence>
<feature type="domain" description="Chitin-binding type-2" evidence="7">
    <location>
        <begin position="1"/>
        <end position="41"/>
    </location>
</feature>
<dbReference type="RefSeq" id="XP_052125287.1">
    <property type="nucleotide sequence ID" value="XM_052269327.1"/>
</dbReference>
<dbReference type="GO" id="GO:0005576">
    <property type="term" value="C:extracellular region"/>
    <property type="evidence" value="ECO:0007669"/>
    <property type="project" value="InterPro"/>
</dbReference>
<dbReference type="Proteomes" id="UP000504606">
    <property type="component" value="Unplaced"/>
</dbReference>
<evidence type="ECO:0000256" key="6">
    <source>
        <dbReference type="SAM" id="MobiDB-lite"/>
    </source>
</evidence>
<dbReference type="GO" id="GO:0008061">
    <property type="term" value="F:chitin binding"/>
    <property type="evidence" value="ECO:0007669"/>
    <property type="project" value="UniProtKB-KW"/>
</dbReference>
<evidence type="ECO:0000313" key="9">
    <source>
        <dbReference type="RefSeq" id="XP_052125287.1"/>
    </source>
</evidence>
<dbReference type="InterPro" id="IPR036508">
    <property type="entry name" value="Chitin-bd_dom_sf"/>
</dbReference>
<dbReference type="OrthoDB" id="7250310at2759"/>
<dbReference type="Pfam" id="PF01607">
    <property type="entry name" value="CBM_14"/>
    <property type="match status" value="2"/>
</dbReference>
<evidence type="ECO:0000256" key="5">
    <source>
        <dbReference type="ARBA" id="ARBA00023180"/>
    </source>
</evidence>
<dbReference type="Gene3D" id="3.20.20.80">
    <property type="entry name" value="Glycosidases"/>
    <property type="match status" value="1"/>
</dbReference>
<dbReference type="KEGG" id="foc:113212387"/>
<feature type="domain" description="Chitin-binding type-2" evidence="7">
    <location>
        <begin position="190"/>
        <end position="243"/>
    </location>
</feature>
<keyword evidence="4" id="KW-1015">Disulfide bond</keyword>
<dbReference type="InterPro" id="IPR051940">
    <property type="entry name" value="Chitin_bind-dev_reg"/>
</dbReference>
<keyword evidence="5" id="KW-0325">Glycoprotein</keyword>
<evidence type="ECO:0000313" key="8">
    <source>
        <dbReference type="Proteomes" id="UP000504606"/>
    </source>
</evidence>
<dbReference type="AlphaFoldDB" id="A0A9C6U822"/>
<keyword evidence="3" id="KW-0677">Repeat</keyword>
<evidence type="ECO:0000259" key="7">
    <source>
        <dbReference type="PROSITE" id="PS50940"/>
    </source>
</evidence>
<dbReference type="PANTHER" id="PTHR23301:SF0">
    <property type="entry name" value="CHITIN-BINDING TYPE-2 DOMAIN-CONTAINING PROTEIN-RELATED"/>
    <property type="match status" value="1"/>
</dbReference>
<dbReference type="GeneID" id="113212387"/>
<dbReference type="SUPFAM" id="SSF57625">
    <property type="entry name" value="Invertebrate chitin-binding proteins"/>
    <property type="match status" value="4"/>
</dbReference>
<keyword evidence="2" id="KW-0732">Signal</keyword>
<protein>
    <submittedName>
        <fullName evidence="9">Uncharacterized protein LOC113212387</fullName>
    </submittedName>
</protein>
<evidence type="ECO:0000256" key="3">
    <source>
        <dbReference type="ARBA" id="ARBA00022737"/>
    </source>
</evidence>
<evidence type="ECO:0000256" key="2">
    <source>
        <dbReference type="ARBA" id="ARBA00022729"/>
    </source>
</evidence>
<organism evidence="8 9">
    <name type="scientific">Frankliniella occidentalis</name>
    <name type="common">Western flower thrips</name>
    <name type="synonym">Euthrips occidentalis</name>
    <dbReference type="NCBI Taxonomy" id="133901"/>
    <lineage>
        <taxon>Eukaryota</taxon>
        <taxon>Metazoa</taxon>
        <taxon>Ecdysozoa</taxon>
        <taxon>Arthropoda</taxon>
        <taxon>Hexapoda</taxon>
        <taxon>Insecta</taxon>
        <taxon>Pterygota</taxon>
        <taxon>Neoptera</taxon>
        <taxon>Paraneoptera</taxon>
        <taxon>Thysanoptera</taxon>
        <taxon>Terebrantia</taxon>
        <taxon>Thripoidea</taxon>
        <taxon>Thripidae</taxon>
        <taxon>Frankliniella</taxon>
    </lineage>
</organism>
<accession>A0A9C6U822</accession>
<dbReference type="PANTHER" id="PTHR23301">
    <property type="entry name" value="CHITIN BINDING PERITROPHIN-A"/>
    <property type="match status" value="1"/>
</dbReference>
<dbReference type="SMART" id="SM00494">
    <property type="entry name" value="ChtBD2"/>
    <property type="match status" value="5"/>
</dbReference>
<feature type="domain" description="Chitin-binding type-2" evidence="7">
    <location>
        <begin position="124"/>
        <end position="182"/>
    </location>
</feature>
<keyword evidence="8" id="KW-1185">Reference proteome</keyword>
<sequence>MFYRCGGGRRPLEFKTCPPGKVYYAEYQDCQYPTASWRCWEPICTGRVDGPYPDWSTNCRRSVRCQGGRVTAAIGCPAGQLSGGHTGCRPAHEVSCPRVSEGSAPVHLAPLRPAAPATSPGPAHPLCFGRSPSLTQDRSPASRCRQYFRCSAGGQRSVETCPGAQVFDGIRCVDPEYYTCSVEGESSASSSSCEHLPDGTYPQPGSRCRAYYRCSLGYKSVFVCSGDAVFDGERCVPNARCVEDTGVASLSQQFTHPQQPQQQQLRPQSPESSLCAGKSHGYFADPASRCRRYVYCLSGAPVGTFSCEAGRRFDGRLCVETEYCAGFPVGPSSLPPFQQPQPQSQHQQQLHQLLRQHQQQQQQQAPQQGFFPDLASGCRNYSFFIAGHETKLSCPPGLLFNGQLCVSENTYTCPTSLPTG</sequence>
<proteinExistence type="predicted"/>
<name>A0A9C6U822_FRAOC</name>
<feature type="domain" description="Chitin-binding type-2" evidence="7">
    <location>
        <begin position="272"/>
        <end position="326"/>
    </location>
</feature>
<dbReference type="PROSITE" id="PS50940">
    <property type="entry name" value="CHIT_BIND_II"/>
    <property type="match status" value="4"/>
</dbReference>
<gene>
    <name evidence="9" type="primary">LOC113212387</name>
</gene>
<dbReference type="InterPro" id="IPR002557">
    <property type="entry name" value="Chitin-bd_dom"/>
</dbReference>
<keyword evidence="1" id="KW-0147">Chitin-binding</keyword>
<feature type="region of interest" description="Disordered" evidence="6">
    <location>
        <begin position="252"/>
        <end position="273"/>
    </location>
</feature>